<evidence type="ECO:0000259" key="9">
    <source>
        <dbReference type="SMART" id="SM00645"/>
    </source>
</evidence>
<dbReference type="Proteomes" id="UP000011518">
    <property type="component" value="Unassembled WGS sequence"/>
</dbReference>
<reference evidence="12" key="1">
    <citation type="submission" date="2012-07" db="EMBL/GenBank/DDBJ databases">
        <title>Genome of the Chinese tree shrew, a rising model animal genetically related to primates.</title>
        <authorList>
            <person name="Zhang G."/>
            <person name="Fan Y."/>
            <person name="Yao Y."/>
            <person name="Huang Z."/>
        </authorList>
    </citation>
    <scope>NUCLEOTIDE SEQUENCE [LARGE SCALE GENOMIC DNA]</scope>
</reference>
<dbReference type="SMART" id="SM00848">
    <property type="entry name" value="Inhibitor_I29"/>
    <property type="match status" value="1"/>
</dbReference>
<dbReference type="PROSITE" id="PS00139">
    <property type="entry name" value="THIOL_PROTEASE_CYS"/>
    <property type="match status" value="1"/>
</dbReference>
<comment type="subcellular location">
    <subcellularLocation>
        <location evidence="1">Lysosome</location>
    </subcellularLocation>
</comment>
<dbReference type="FunFam" id="3.90.70.10:FF:000332">
    <property type="entry name" value="Cathepsin L1"/>
    <property type="match status" value="1"/>
</dbReference>
<dbReference type="Gene3D" id="3.90.70.10">
    <property type="entry name" value="Cysteine proteinases"/>
    <property type="match status" value="1"/>
</dbReference>
<keyword evidence="8" id="KW-0458">Lysosome</keyword>
<name>L8YAW4_TUPCH</name>
<keyword evidence="6" id="KW-0865">Zymogen</keyword>
<dbReference type="InterPro" id="IPR000169">
    <property type="entry name" value="Pept_cys_AS"/>
</dbReference>
<evidence type="ECO:0000256" key="3">
    <source>
        <dbReference type="ARBA" id="ARBA00022670"/>
    </source>
</evidence>
<dbReference type="EMBL" id="KB361740">
    <property type="protein sequence ID" value="ELV13407.1"/>
    <property type="molecule type" value="Genomic_DNA"/>
</dbReference>
<proteinExistence type="inferred from homology"/>
<comment type="similarity">
    <text evidence="2">Belongs to the peptidase C1 family.</text>
</comment>
<dbReference type="InterPro" id="IPR013128">
    <property type="entry name" value="Peptidase_C1A"/>
</dbReference>
<dbReference type="Pfam" id="PF08246">
    <property type="entry name" value="Inhibitor_I29"/>
    <property type="match status" value="1"/>
</dbReference>
<gene>
    <name evidence="11" type="ORF">TREES_T100008080</name>
</gene>
<evidence type="ECO:0000256" key="2">
    <source>
        <dbReference type="ARBA" id="ARBA00008455"/>
    </source>
</evidence>
<evidence type="ECO:0000256" key="5">
    <source>
        <dbReference type="ARBA" id="ARBA00022807"/>
    </source>
</evidence>
<feature type="domain" description="Cathepsin propeptide inhibitor" evidence="10">
    <location>
        <begin position="11"/>
        <end position="62"/>
    </location>
</feature>
<accession>L8YAW4</accession>
<evidence type="ECO:0000313" key="11">
    <source>
        <dbReference type="EMBL" id="ELV13407.1"/>
    </source>
</evidence>
<dbReference type="InterPro" id="IPR013201">
    <property type="entry name" value="Prot_inhib_I29"/>
</dbReference>
<evidence type="ECO:0000256" key="6">
    <source>
        <dbReference type="ARBA" id="ARBA00023145"/>
    </source>
</evidence>
<dbReference type="InterPro" id="IPR000668">
    <property type="entry name" value="Peptidase_C1A_C"/>
</dbReference>
<evidence type="ECO:0000256" key="7">
    <source>
        <dbReference type="ARBA" id="ARBA00023157"/>
    </source>
</evidence>
<keyword evidence="3" id="KW-0645">Protease</keyword>
<evidence type="ECO:0000256" key="8">
    <source>
        <dbReference type="ARBA" id="ARBA00023228"/>
    </source>
</evidence>
<feature type="domain" description="Peptidase C1A papain C-terminal" evidence="9">
    <location>
        <begin position="88"/>
        <end position="306"/>
    </location>
</feature>
<dbReference type="eggNOG" id="KOG1543">
    <property type="taxonomic scope" value="Eukaryota"/>
</dbReference>
<dbReference type="PROSITE" id="PS00639">
    <property type="entry name" value="THIOL_PROTEASE_HIS"/>
    <property type="match status" value="1"/>
</dbReference>
<keyword evidence="5" id="KW-0788">Thiol protease</keyword>
<evidence type="ECO:0000259" key="10">
    <source>
        <dbReference type="SMART" id="SM00848"/>
    </source>
</evidence>
<keyword evidence="4" id="KW-0378">Hydrolase</keyword>
<reference evidence="12" key="2">
    <citation type="journal article" date="2013" name="Nat. Commun.">
        <title>Genome of the Chinese tree shrew.</title>
        <authorList>
            <person name="Fan Y."/>
            <person name="Huang Z.Y."/>
            <person name="Cao C.C."/>
            <person name="Chen C.S."/>
            <person name="Chen Y.X."/>
            <person name="Fan D.D."/>
            <person name="He J."/>
            <person name="Hou H.L."/>
            <person name="Hu L."/>
            <person name="Hu X.T."/>
            <person name="Jiang X.T."/>
            <person name="Lai R."/>
            <person name="Lang Y.S."/>
            <person name="Liang B."/>
            <person name="Liao S.G."/>
            <person name="Mu D."/>
            <person name="Ma Y.Y."/>
            <person name="Niu Y.Y."/>
            <person name="Sun X.Q."/>
            <person name="Xia J.Q."/>
            <person name="Xiao J."/>
            <person name="Xiong Z.Q."/>
            <person name="Xu L."/>
            <person name="Yang L."/>
            <person name="Zhang Y."/>
            <person name="Zhao W."/>
            <person name="Zhao X.D."/>
            <person name="Zheng Y.T."/>
            <person name="Zhou J.M."/>
            <person name="Zhu Y.B."/>
            <person name="Zhang G.J."/>
            <person name="Wang J."/>
            <person name="Yao Y.G."/>
        </authorList>
    </citation>
    <scope>NUCLEOTIDE SEQUENCE [LARGE SCALE GENOMIC DNA]</scope>
</reference>
<dbReference type="AlphaFoldDB" id="L8YAW4"/>
<dbReference type="InterPro" id="IPR038765">
    <property type="entry name" value="Papain-like_cys_pep_sf"/>
</dbReference>
<dbReference type="GO" id="GO:0006508">
    <property type="term" value="P:proteolysis"/>
    <property type="evidence" value="ECO:0007669"/>
    <property type="project" value="UniProtKB-KW"/>
</dbReference>
<dbReference type="PROSITE" id="PS00640">
    <property type="entry name" value="THIOL_PROTEASE_ASN"/>
    <property type="match status" value="1"/>
</dbReference>
<evidence type="ECO:0000313" key="12">
    <source>
        <dbReference type="Proteomes" id="UP000011518"/>
    </source>
</evidence>
<dbReference type="PRINTS" id="PR00705">
    <property type="entry name" value="PAPAIN"/>
</dbReference>
<dbReference type="InParanoid" id="L8YAW4"/>
<dbReference type="SMART" id="SM00645">
    <property type="entry name" value="Pept_C1"/>
    <property type="match status" value="1"/>
</dbReference>
<sequence>MLWVVKVKPPDFNQDKNKDVWRRSVWEKNLKMIHQHNLEHSQQKHSFTMEMNAFGDMTNEEFRKVMNGFRKQKRKTGNLFQEFMHLDVPESVDWREKGYVTPVKNQGDCGSCWAFSSTGALEGQMFRKTGKLVSLSEQNLVDCSISEGNFGCNGGIMDNAFLYVKDNGGLDSEESYPYEAVDDSCKYNPKNSAANDTGFVHLPVEEKALEKAVATVGPISVGIDASADSFQFYKEGIYFEPNCSSVELDHAVLVVGYGVMEEASTNNKFWLVKNSWGKNWGMDGYIMMAKDRNNNCGIASYAMYPTV</sequence>
<dbReference type="MEROPS" id="C01.032"/>
<keyword evidence="12" id="KW-1185">Reference proteome</keyword>
<dbReference type="GO" id="GO:0005764">
    <property type="term" value="C:lysosome"/>
    <property type="evidence" value="ECO:0007669"/>
    <property type="project" value="UniProtKB-SubCell"/>
</dbReference>
<dbReference type="InterPro" id="IPR039417">
    <property type="entry name" value="Peptidase_C1A_papain-like"/>
</dbReference>
<keyword evidence="7" id="KW-1015">Disulfide bond</keyword>
<dbReference type="PANTHER" id="PTHR12411">
    <property type="entry name" value="CYSTEINE PROTEASE FAMILY C1-RELATED"/>
    <property type="match status" value="1"/>
</dbReference>
<dbReference type="STRING" id="246437.L8YAW4"/>
<dbReference type="GO" id="GO:0008234">
    <property type="term" value="F:cysteine-type peptidase activity"/>
    <property type="evidence" value="ECO:0007669"/>
    <property type="project" value="UniProtKB-KW"/>
</dbReference>
<organism evidence="11 12">
    <name type="scientific">Tupaia chinensis</name>
    <name type="common">Chinese tree shrew</name>
    <name type="synonym">Tupaia belangeri chinensis</name>
    <dbReference type="NCBI Taxonomy" id="246437"/>
    <lineage>
        <taxon>Eukaryota</taxon>
        <taxon>Metazoa</taxon>
        <taxon>Chordata</taxon>
        <taxon>Craniata</taxon>
        <taxon>Vertebrata</taxon>
        <taxon>Euteleostomi</taxon>
        <taxon>Mammalia</taxon>
        <taxon>Eutheria</taxon>
        <taxon>Euarchontoglires</taxon>
        <taxon>Scandentia</taxon>
        <taxon>Tupaiidae</taxon>
        <taxon>Tupaia</taxon>
    </lineage>
</organism>
<dbReference type="SUPFAM" id="SSF54001">
    <property type="entry name" value="Cysteine proteinases"/>
    <property type="match status" value="1"/>
</dbReference>
<evidence type="ECO:0000256" key="1">
    <source>
        <dbReference type="ARBA" id="ARBA00004371"/>
    </source>
</evidence>
<dbReference type="InterPro" id="IPR025661">
    <property type="entry name" value="Pept_asp_AS"/>
</dbReference>
<dbReference type="Pfam" id="PF00112">
    <property type="entry name" value="Peptidase_C1"/>
    <property type="match status" value="1"/>
</dbReference>
<dbReference type="CDD" id="cd02248">
    <property type="entry name" value="Peptidase_C1A"/>
    <property type="match status" value="1"/>
</dbReference>
<evidence type="ECO:0000256" key="4">
    <source>
        <dbReference type="ARBA" id="ARBA00022801"/>
    </source>
</evidence>
<dbReference type="InterPro" id="IPR025660">
    <property type="entry name" value="Pept_his_AS"/>
</dbReference>
<protein>
    <submittedName>
        <fullName evidence="11">Cathepsin L1</fullName>
    </submittedName>
</protein>